<dbReference type="VEuPathDB" id="MicrosporidiaDB:VICG_01799"/>
<evidence type="ECO:0000313" key="1">
    <source>
        <dbReference type="EMBL" id="ELA41200.1"/>
    </source>
</evidence>
<reference evidence="2" key="1">
    <citation type="submission" date="2011-05" db="EMBL/GenBank/DDBJ databases">
        <title>The genome sequence of Vittaforma corneae strain ATCC 50505.</title>
        <authorList>
            <consortium name="The Broad Institute Genome Sequencing Platform"/>
            <person name="Cuomo C."/>
            <person name="Didier E."/>
            <person name="Bowers L."/>
            <person name="Young S.K."/>
            <person name="Zeng Q."/>
            <person name="Gargeya S."/>
            <person name="Fitzgerald M."/>
            <person name="Haas B."/>
            <person name="Abouelleil A."/>
            <person name="Alvarado L."/>
            <person name="Arachchi H.M."/>
            <person name="Berlin A."/>
            <person name="Chapman S.B."/>
            <person name="Gearin G."/>
            <person name="Goldberg J."/>
            <person name="Griggs A."/>
            <person name="Gujja S."/>
            <person name="Hansen M."/>
            <person name="Heiman D."/>
            <person name="Howarth C."/>
            <person name="Larimer J."/>
            <person name="Lui A."/>
            <person name="MacDonald P.J.P."/>
            <person name="McCowen C."/>
            <person name="Montmayeur A."/>
            <person name="Murphy C."/>
            <person name="Neiman D."/>
            <person name="Pearson M."/>
            <person name="Priest M."/>
            <person name="Roberts A."/>
            <person name="Saif S."/>
            <person name="Shea T."/>
            <person name="Sisk P."/>
            <person name="Stolte C."/>
            <person name="Sykes S."/>
            <person name="Wortman J."/>
            <person name="Nusbaum C."/>
            <person name="Birren B."/>
        </authorList>
    </citation>
    <scope>NUCLEOTIDE SEQUENCE [LARGE SCALE GENOMIC DNA]</scope>
    <source>
        <strain evidence="2">ATCC 50505</strain>
    </source>
</reference>
<name>L2GL34_VITCO</name>
<dbReference type="SUPFAM" id="SSF48371">
    <property type="entry name" value="ARM repeat"/>
    <property type="match status" value="1"/>
</dbReference>
<evidence type="ECO:0000313" key="2">
    <source>
        <dbReference type="Proteomes" id="UP000011082"/>
    </source>
</evidence>
<dbReference type="RefSeq" id="XP_007605244.1">
    <property type="nucleotide sequence ID" value="XM_007605182.1"/>
</dbReference>
<protein>
    <submittedName>
        <fullName evidence="1">Uncharacterized protein</fullName>
    </submittedName>
</protein>
<dbReference type="OMA" id="ESHEINN"/>
<gene>
    <name evidence="1" type="ORF">VICG_01799</name>
</gene>
<accession>L2GL34</accession>
<dbReference type="GeneID" id="19882509"/>
<dbReference type="EMBL" id="JH370148">
    <property type="protein sequence ID" value="ELA41200.1"/>
    <property type="molecule type" value="Genomic_DNA"/>
</dbReference>
<dbReference type="AlphaFoldDB" id="L2GL34"/>
<keyword evidence="2" id="KW-1185">Reference proteome</keyword>
<dbReference type="OrthoDB" id="2188448at2759"/>
<proteinExistence type="predicted"/>
<dbReference type="Proteomes" id="UP000011082">
    <property type="component" value="Unassembled WGS sequence"/>
</dbReference>
<dbReference type="HOGENOM" id="CLU_702136_0_0_1"/>
<dbReference type="InterPro" id="IPR016024">
    <property type="entry name" value="ARM-type_fold"/>
</dbReference>
<sequence length="343" mass="40270">MKHILCLARENFNEVVEKTDFHDTKGLISILRDMIDHAPFASSIMSRFIVECINRNPSLESRIRDVLKESTADRDAAFSRCIYATYLGAKTNIPDIEPVSSIFSSLALESHEINNFENRLENFYCHSIIRELRCNDRECLLRLSELPHECVIDYAVKDQNMFNTSLIIQMCRFYGFLESLEKRLPEFKMKNEIIASIFMNYFSDSNIYSSRGKEPSDALDNEAGILRKLMTGNTLDYCLKVCNKYYLGLLLGRKFQDFQLPQISHSQFCKMKFSNVKEFLDAFLKLTSPSVSHFFSYLEYYKDKFRLKEDDKKLFVELLREFHKDNPVYLEIVLRKLSKFHVI</sequence>
<dbReference type="InParanoid" id="L2GL34"/>
<organism evidence="1 2">
    <name type="scientific">Vittaforma corneae (strain ATCC 50505)</name>
    <name type="common">Microsporidian parasite</name>
    <name type="synonym">Nosema corneum</name>
    <dbReference type="NCBI Taxonomy" id="993615"/>
    <lineage>
        <taxon>Eukaryota</taxon>
        <taxon>Fungi</taxon>
        <taxon>Fungi incertae sedis</taxon>
        <taxon>Microsporidia</taxon>
        <taxon>Nosematidae</taxon>
        <taxon>Vittaforma</taxon>
    </lineage>
</organism>